<name>A0A1D8P7P4_9FLAO</name>
<keyword evidence="2" id="KW-1185">Reference proteome</keyword>
<gene>
    <name evidence="1" type="ORF">LPB138_07780</name>
</gene>
<dbReference type="EMBL" id="CP017478">
    <property type="protein sequence ID" value="AOW20583.1"/>
    <property type="molecule type" value="Genomic_DNA"/>
</dbReference>
<dbReference type="STRING" id="1850246.LPB138_07780"/>
<dbReference type="Proteomes" id="UP000176050">
    <property type="component" value="Chromosome"/>
</dbReference>
<dbReference type="AlphaFoldDB" id="A0A1D8P7P4"/>
<reference evidence="1 2" key="1">
    <citation type="submission" date="2016-10" db="EMBL/GenBank/DDBJ databases">
        <title>Lutibacter sp. LPB0138, isolated from marine gastropod.</title>
        <authorList>
            <person name="Kim E."/>
            <person name="Yi H."/>
        </authorList>
    </citation>
    <scope>NUCLEOTIDE SEQUENCE [LARGE SCALE GENOMIC DNA]</scope>
    <source>
        <strain evidence="1 2">LPB0138</strain>
    </source>
</reference>
<organism evidence="1 2">
    <name type="scientific">Urechidicola croceus</name>
    <dbReference type="NCBI Taxonomy" id="1850246"/>
    <lineage>
        <taxon>Bacteria</taxon>
        <taxon>Pseudomonadati</taxon>
        <taxon>Bacteroidota</taxon>
        <taxon>Flavobacteriia</taxon>
        <taxon>Flavobacteriales</taxon>
        <taxon>Flavobacteriaceae</taxon>
        <taxon>Urechidicola</taxon>
    </lineage>
</organism>
<protein>
    <submittedName>
        <fullName evidence="1">Uncharacterized protein</fullName>
    </submittedName>
</protein>
<dbReference type="KEGG" id="lul:LPB138_07780"/>
<sequence>MFRRKTVNKIILSKPSLIYYSLFKFKFKQRKKVKDFTKIINLYEEKHNNIVKFGLSIRFGKTGEISFGERLKDTKERNWLIKQLESGINHFKNKS</sequence>
<accession>A0A1D8P7P4</accession>
<evidence type="ECO:0000313" key="2">
    <source>
        <dbReference type="Proteomes" id="UP000176050"/>
    </source>
</evidence>
<evidence type="ECO:0000313" key="1">
    <source>
        <dbReference type="EMBL" id="AOW20583.1"/>
    </source>
</evidence>
<dbReference type="RefSeq" id="WP_070236726.1">
    <property type="nucleotide sequence ID" value="NZ_CP017478.1"/>
</dbReference>
<proteinExistence type="predicted"/>